<feature type="domain" description="Ice-binding protein C-terminal" evidence="2">
    <location>
        <begin position="233"/>
        <end position="255"/>
    </location>
</feature>
<feature type="chain" id="PRO_5045182945" evidence="1">
    <location>
        <begin position="24"/>
        <end position="257"/>
    </location>
</feature>
<evidence type="ECO:0000313" key="4">
    <source>
        <dbReference type="Proteomes" id="UP001597389"/>
    </source>
</evidence>
<dbReference type="Pfam" id="PF13385">
    <property type="entry name" value="Laminin_G_3"/>
    <property type="match status" value="1"/>
</dbReference>
<organism evidence="3 4">
    <name type="scientific">Rubritalea tangerina</name>
    <dbReference type="NCBI Taxonomy" id="430798"/>
    <lineage>
        <taxon>Bacteria</taxon>
        <taxon>Pseudomonadati</taxon>
        <taxon>Verrucomicrobiota</taxon>
        <taxon>Verrucomicrobiia</taxon>
        <taxon>Verrucomicrobiales</taxon>
        <taxon>Rubritaleaceae</taxon>
        <taxon>Rubritalea</taxon>
    </lineage>
</organism>
<keyword evidence="1" id="KW-0732">Signal</keyword>
<evidence type="ECO:0000256" key="1">
    <source>
        <dbReference type="SAM" id="SignalP"/>
    </source>
</evidence>
<comment type="caution">
    <text evidence="3">The sequence shown here is derived from an EMBL/GenBank/DDBJ whole genome shotgun (WGS) entry which is preliminary data.</text>
</comment>
<proteinExistence type="predicted"/>
<evidence type="ECO:0000259" key="2">
    <source>
        <dbReference type="Pfam" id="PF07589"/>
    </source>
</evidence>
<dbReference type="RefSeq" id="WP_377087349.1">
    <property type="nucleotide sequence ID" value="NZ_JBHSJL010000014.1"/>
</dbReference>
<dbReference type="Gene3D" id="2.60.120.200">
    <property type="match status" value="1"/>
</dbReference>
<dbReference type="Pfam" id="PF07589">
    <property type="entry name" value="PEP-CTERM"/>
    <property type="match status" value="1"/>
</dbReference>
<dbReference type="InterPro" id="IPR013320">
    <property type="entry name" value="ConA-like_dom_sf"/>
</dbReference>
<dbReference type="NCBIfam" id="TIGR02595">
    <property type="entry name" value="PEP_CTERM"/>
    <property type="match status" value="1"/>
</dbReference>
<reference evidence="4" key="1">
    <citation type="journal article" date="2019" name="Int. J. Syst. Evol. Microbiol.">
        <title>The Global Catalogue of Microorganisms (GCM) 10K type strain sequencing project: providing services to taxonomists for standard genome sequencing and annotation.</title>
        <authorList>
            <consortium name="The Broad Institute Genomics Platform"/>
            <consortium name="The Broad Institute Genome Sequencing Center for Infectious Disease"/>
            <person name="Wu L."/>
            <person name="Ma J."/>
        </authorList>
    </citation>
    <scope>NUCLEOTIDE SEQUENCE [LARGE SCALE GENOMIC DNA]</scope>
    <source>
        <strain evidence="4">CCUG 57942</strain>
    </source>
</reference>
<sequence>MKFARILPTSIFLLTATSMSVSAALVAHYTMDDGGNLGANSGSATINWNSQSGATGISPGKLGNAGAFVAGSSSFWSNQFASANTDVSNFSLSMHVRTTTTANWDDFVSIGIGNNSFVLEKNGSNGVSLFNIGNVGGVASGGIASSIIVNDGAWHHIGMVSNGSTIELFMDGVSQGSVAYTGTGTLSSFQLASRFGDGARAITTDIDDVAVYDTALSAGQMQWLSSNVATTTPVPEPSSSLLIALSALGLTLRRKRA</sequence>
<dbReference type="EMBL" id="JBHUJB010000035">
    <property type="protein sequence ID" value="MFD2159009.1"/>
    <property type="molecule type" value="Genomic_DNA"/>
</dbReference>
<evidence type="ECO:0000313" key="3">
    <source>
        <dbReference type="EMBL" id="MFD2159009.1"/>
    </source>
</evidence>
<dbReference type="Proteomes" id="UP001597389">
    <property type="component" value="Unassembled WGS sequence"/>
</dbReference>
<accession>A0ABW4ZAV9</accession>
<name>A0ABW4ZAV9_9BACT</name>
<gene>
    <name evidence="3" type="ORF">ACFSW8_08875</name>
</gene>
<dbReference type="SUPFAM" id="SSF49899">
    <property type="entry name" value="Concanavalin A-like lectins/glucanases"/>
    <property type="match status" value="1"/>
</dbReference>
<protein>
    <submittedName>
        <fullName evidence="3">LamG-like jellyroll fold domain-containing protein</fullName>
    </submittedName>
</protein>
<dbReference type="InterPro" id="IPR013424">
    <property type="entry name" value="Ice-binding_C"/>
</dbReference>
<keyword evidence="4" id="KW-1185">Reference proteome</keyword>
<feature type="signal peptide" evidence="1">
    <location>
        <begin position="1"/>
        <end position="23"/>
    </location>
</feature>